<evidence type="ECO:0000313" key="3">
    <source>
        <dbReference type="EMBL" id="MEB3102840.1"/>
    </source>
</evidence>
<dbReference type="InterPro" id="IPR006675">
    <property type="entry name" value="HDIG_dom"/>
</dbReference>
<dbReference type="PANTHER" id="PTHR43155:SF2">
    <property type="entry name" value="CYCLIC DI-GMP PHOSPHODIESTERASE PA4108"/>
    <property type="match status" value="1"/>
</dbReference>
<dbReference type="InterPro" id="IPR006674">
    <property type="entry name" value="HD_domain"/>
</dbReference>
<reference evidence="3" key="1">
    <citation type="submission" date="2023-12" db="EMBL/GenBank/DDBJ databases">
        <title>Fervidustalea candida gen. nov., sp. nov., a novel member of the family Paenibacillaceae isolated from a geothermal area.</title>
        <authorList>
            <person name="Li W.-J."/>
            <person name="Jiao J.-Y."/>
            <person name="Chen Y."/>
        </authorList>
    </citation>
    <scope>NUCLEOTIDE SEQUENCE</scope>
    <source>
        <strain evidence="3">SYSU GA230002</strain>
    </source>
</reference>
<dbReference type="InterPro" id="IPR003607">
    <property type="entry name" value="HD/PDEase_dom"/>
</dbReference>
<comment type="caution">
    <text evidence="3">The sequence shown here is derived from an EMBL/GenBank/DDBJ whole genome shotgun (WGS) entry which is preliminary data.</text>
</comment>
<gene>
    <name evidence="3" type="ORF">VF724_14360</name>
</gene>
<accession>A0ABU5ZNW2</accession>
<dbReference type="CDD" id="cd00077">
    <property type="entry name" value="HDc"/>
    <property type="match status" value="1"/>
</dbReference>
<dbReference type="RefSeq" id="WP_371754964.1">
    <property type="nucleotide sequence ID" value="NZ_JAYJLD010000023.1"/>
</dbReference>
<dbReference type="PANTHER" id="PTHR43155">
    <property type="entry name" value="CYCLIC DI-GMP PHOSPHODIESTERASE PA4108-RELATED"/>
    <property type="match status" value="1"/>
</dbReference>
<dbReference type="InterPro" id="IPR037522">
    <property type="entry name" value="HD_GYP_dom"/>
</dbReference>
<evidence type="ECO:0000259" key="1">
    <source>
        <dbReference type="PROSITE" id="PS51831"/>
    </source>
</evidence>
<dbReference type="SMART" id="SM00471">
    <property type="entry name" value="HDc"/>
    <property type="match status" value="1"/>
</dbReference>
<protein>
    <submittedName>
        <fullName evidence="3">HD domain-containing phosphohydrolase</fullName>
    </submittedName>
</protein>
<dbReference type="SUPFAM" id="SSF109604">
    <property type="entry name" value="HD-domain/PDEase-like"/>
    <property type="match status" value="1"/>
</dbReference>
<evidence type="ECO:0000313" key="4">
    <source>
        <dbReference type="Proteomes" id="UP001310386"/>
    </source>
</evidence>
<feature type="domain" description="HD" evidence="1">
    <location>
        <begin position="128"/>
        <end position="235"/>
    </location>
</feature>
<dbReference type="NCBIfam" id="TIGR00277">
    <property type="entry name" value="HDIG"/>
    <property type="match status" value="1"/>
</dbReference>
<dbReference type="EMBL" id="JAYJLD010000023">
    <property type="protein sequence ID" value="MEB3102840.1"/>
    <property type="molecule type" value="Genomic_DNA"/>
</dbReference>
<name>A0ABU5ZNW2_9BACL</name>
<dbReference type="Proteomes" id="UP001310386">
    <property type="component" value="Unassembled WGS sequence"/>
</dbReference>
<feature type="domain" description="HD-GYP" evidence="2">
    <location>
        <begin position="79"/>
        <end position="282"/>
    </location>
</feature>
<proteinExistence type="predicted"/>
<keyword evidence="4" id="KW-1185">Reference proteome</keyword>
<dbReference type="PROSITE" id="PS51831">
    <property type="entry name" value="HD"/>
    <property type="match status" value="1"/>
</dbReference>
<sequence length="323" mass="35888">MRFISISEYDEHTMQLAKPVYDAKRRILLAAGSTIHPKYRERLIDIGISHLIVEDAVSRGITMEELLDAPTWLDVIDCLQMAYVAAGTDRIFPAKDLLAAAGMLLKESSQRTVIVALPSSTVAAEMQAYAHSVNVAIMALQTGKRLGYNQLQLRDLVVGCLLHDIGKAKDNRSESHPESGFQIVRGIREISLLSAHVAYQHHETLDGNGHPRQMGGKEIHEYAQVCAVANRYDHLTTDERMQPHEAMETIMAQSGIKYAENVVSAFVRSVPAYPPGARVRLLDGNEAIVTRIVHHLQRPCIRIMETGEELSLADHPSIMIQSK</sequence>
<dbReference type="Gene3D" id="1.10.3210.10">
    <property type="entry name" value="Hypothetical protein af1432"/>
    <property type="match status" value="1"/>
</dbReference>
<evidence type="ECO:0000259" key="2">
    <source>
        <dbReference type="PROSITE" id="PS51832"/>
    </source>
</evidence>
<dbReference type="PROSITE" id="PS51832">
    <property type="entry name" value="HD_GYP"/>
    <property type="match status" value="1"/>
</dbReference>
<dbReference type="Pfam" id="PF01966">
    <property type="entry name" value="HD"/>
    <property type="match status" value="1"/>
</dbReference>
<organism evidence="3 4">
    <name type="scientific">Ferviditalea candida</name>
    <dbReference type="NCBI Taxonomy" id="3108399"/>
    <lineage>
        <taxon>Bacteria</taxon>
        <taxon>Bacillati</taxon>
        <taxon>Bacillota</taxon>
        <taxon>Bacilli</taxon>
        <taxon>Bacillales</taxon>
        <taxon>Paenibacillaceae</taxon>
        <taxon>Ferviditalea</taxon>
    </lineage>
</organism>